<dbReference type="EMBL" id="JARGDN010000007">
    <property type="protein sequence ID" value="MDG9733871.1"/>
    <property type="molecule type" value="Genomic_DNA"/>
</dbReference>
<evidence type="ECO:0000259" key="5">
    <source>
        <dbReference type="PROSITE" id="PS50893"/>
    </source>
</evidence>
<evidence type="ECO:0000256" key="3">
    <source>
        <dbReference type="ARBA" id="ARBA00022741"/>
    </source>
</evidence>
<dbReference type="GO" id="GO:0016887">
    <property type="term" value="F:ATP hydrolysis activity"/>
    <property type="evidence" value="ECO:0007669"/>
    <property type="project" value="InterPro"/>
</dbReference>
<keyword evidence="4 7" id="KW-0067">ATP-binding</keyword>
<evidence type="ECO:0000256" key="1">
    <source>
        <dbReference type="ARBA" id="ARBA00005417"/>
    </source>
</evidence>
<dbReference type="GeneID" id="64345302"/>
<keyword evidence="2" id="KW-0813">Transport</keyword>
<dbReference type="AlphaFoldDB" id="A0A5B8T2R8"/>
<evidence type="ECO:0000256" key="2">
    <source>
        <dbReference type="ARBA" id="ARBA00022448"/>
    </source>
</evidence>
<dbReference type="Pfam" id="PF00005">
    <property type="entry name" value="ABC_tran"/>
    <property type="match status" value="1"/>
</dbReference>
<keyword evidence="9" id="KW-1185">Reference proteome</keyword>
<evidence type="ECO:0000313" key="8">
    <source>
        <dbReference type="Proteomes" id="UP000321296"/>
    </source>
</evidence>
<evidence type="ECO:0000313" key="6">
    <source>
        <dbReference type="EMBL" id="MDG9733871.1"/>
    </source>
</evidence>
<dbReference type="EMBL" id="CP042383">
    <property type="protein sequence ID" value="QEA42921.1"/>
    <property type="molecule type" value="Genomic_DNA"/>
</dbReference>
<feature type="domain" description="ABC transporter" evidence="5">
    <location>
        <begin position="5"/>
        <end position="229"/>
    </location>
</feature>
<dbReference type="InterPro" id="IPR017871">
    <property type="entry name" value="ABC_transporter-like_CS"/>
</dbReference>
<dbReference type="SUPFAM" id="SSF52540">
    <property type="entry name" value="P-loop containing nucleoside triphosphate hydrolases"/>
    <property type="match status" value="1"/>
</dbReference>
<dbReference type="PROSITE" id="PS00211">
    <property type="entry name" value="ABC_TRANSPORTER_1"/>
    <property type="match status" value="1"/>
</dbReference>
<reference evidence="6 9" key="2">
    <citation type="submission" date="2023-02" db="EMBL/GenBank/DDBJ databases">
        <title>Antimicrobial susceptibility testing and tentative epidemiological cut-off values for Lactobacillaceae family species intended for ingestion.</title>
        <authorList>
            <person name="Noehr-Meldgaard K."/>
            <person name="Struve C."/>
            <person name="Ingmer H."/>
            <person name="Koza A."/>
            <person name="Al-Nakeeb K."/>
            <person name="Agersoe Y."/>
        </authorList>
    </citation>
    <scope>NUCLEOTIDE SEQUENCE [LARGE SCALE GENOMIC DNA]</scope>
    <source>
        <strain evidence="6 9">DSM 20193</strain>
    </source>
</reference>
<sequence>MNAIIETHQLTIRYGDRAIASEINVDVPAGSFYAILGENGAGKTTFIKTILGQHHNYVGNLNVTTKSIGFVPQFRDISRDYPLSVAEFVGLAFNSGWHLFNNRSEKVAIHKALQKMDLVNIADQRLGLISGGQRQRAFVAQALVKQPELLILDESTASLDHEHKRQLLTAIVRLQKETGLTVLFITHELTLVSDFADGFLLFDAGNVTQGNAQALKKITVDMTLTHPENEVHYV</sequence>
<dbReference type="PANTHER" id="PTHR42734:SF17">
    <property type="entry name" value="METAL TRANSPORT SYSTEM ATP-BINDING PROTEIN TM_0124-RELATED"/>
    <property type="match status" value="1"/>
</dbReference>
<dbReference type="InterPro" id="IPR003593">
    <property type="entry name" value="AAA+_ATPase"/>
</dbReference>
<dbReference type="KEGG" id="lpse:FGL85_10560"/>
<proteinExistence type="inferred from homology"/>
<gene>
    <name evidence="7" type="ORF">FGL85_10560</name>
    <name evidence="6" type="ORF">P1N92_07055</name>
</gene>
<dbReference type="Proteomes" id="UP000321296">
    <property type="component" value="Chromosome"/>
</dbReference>
<accession>A0A5B8T2R8</accession>
<dbReference type="GO" id="GO:0005524">
    <property type="term" value="F:ATP binding"/>
    <property type="evidence" value="ECO:0007669"/>
    <property type="project" value="UniProtKB-KW"/>
</dbReference>
<dbReference type="PROSITE" id="PS50893">
    <property type="entry name" value="ABC_TRANSPORTER_2"/>
    <property type="match status" value="1"/>
</dbReference>
<organism evidence="7 8">
    <name type="scientific">Leuconostoc pseudomesenteroides</name>
    <dbReference type="NCBI Taxonomy" id="33968"/>
    <lineage>
        <taxon>Bacteria</taxon>
        <taxon>Bacillati</taxon>
        <taxon>Bacillota</taxon>
        <taxon>Bacilli</taxon>
        <taxon>Lactobacillales</taxon>
        <taxon>Lactobacillaceae</taxon>
        <taxon>Leuconostoc</taxon>
    </lineage>
</organism>
<dbReference type="SMART" id="SM00382">
    <property type="entry name" value="AAA"/>
    <property type="match status" value="1"/>
</dbReference>
<dbReference type="PANTHER" id="PTHR42734">
    <property type="entry name" value="METAL TRANSPORT SYSTEM ATP-BINDING PROTEIN TM_0124-RELATED"/>
    <property type="match status" value="1"/>
</dbReference>
<reference evidence="7 8" key="1">
    <citation type="submission" date="2019-06" db="EMBL/GenBank/DDBJ databases">
        <title>Genome analyses of bacteria isolated from kimchi.</title>
        <authorList>
            <person name="Lee S."/>
            <person name="Ahn S."/>
            <person name="Roh S."/>
        </authorList>
    </citation>
    <scope>NUCLEOTIDE SEQUENCE [LARGE SCALE GENOMIC DNA]</scope>
    <source>
        <strain evidence="7 8">CBA3630</strain>
    </source>
</reference>
<dbReference type="InterPro" id="IPR003439">
    <property type="entry name" value="ABC_transporter-like_ATP-bd"/>
</dbReference>
<name>A0A5B8T2R8_LEUPS</name>
<comment type="similarity">
    <text evidence="1">Belongs to the ABC transporter superfamily.</text>
</comment>
<dbReference type="InterPro" id="IPR050153">
    <property type="entry name" value="Metal_Ion_Import_ABC"/>
</dbReference>
<dbReference type="InterPro" id="IPR027417">
    <property type="entry name" value="P-loop_NTPase"/>
</dbReference>
<protein>
    <submittedName>
        <fullName evidence="7">ATP-binding cassette domain-containing protein</fullName>
    </submittedName>
</protein>
<dbReference type="Proteomes" id="UP001529201">
    <property type="component" value="Unassembled WGS sequence"/>
</dbReference>
<keyword evidence="3" id="KW-0547">Nucleotide-binding</keyword>
<dbReference type="RefSeq" id="WP_010275625.1">
    <property type="nucleotide sequence ID" value="NZ_CP042383.1"/>
</dbReference>
<evidence type="ECO:0000313" key="9">
    <source>
        <dbReference type="Proteomes" id="UP001529201"/>
    </source>
</evidence>
<dbReference type="Gene3D" id="3.40.50.300">
    <property type="entry name" value="P-loop containing nucleotide triphosphate hydrolases"/>
    <property type="match status" value="1"/>
</dbReference>
<evidence type="ECO:0000313" key="7">
    <source>
        <dbReference type="EMBL" id="QEA42921.1"/>
    </source>
</evidence>
<evidence type="ECO:0000256" key="4">
    <source>
        <dbReference type="ARBA" id="ARBA00022840"/>
    </source>
</evidence>